<evidence type="ECO:0000256" key="1">
    <source>
        <dbReference type="SAM" id="MobiDB-lite"/>
    </source>
</evidence>
<evidence type="ECO:0000313" key="2">
    <source>
        <dbReference type="EMBL" id="QCO57286.1"/>
    </source>
</evidence>
<geneLocation type="plasmid" evidence="2 3">
    <name>unnamed1</name>
</geneLocation>
<accession>A0A4P8EJR3</accession>
<dbReference type="OrthoDB" id="7363113at2"/>
<dbReference type="AlphaFoldDB" id="A0A4P8EJR3"/>
<feature type="region of interest" description="Disordered" evidence="1">
    <location>
        <begin position="169"/>
        <end position="191"/>
    </location>
</feature>
<keyword evidence="3" id="KW-1185">Reference proteome</keyword>
<evidence type="ECO:0000313" key="3">
    <source>
        <dbReference type="Proteomes" id="UP000298631"/>
    </source>
</evidence>
<sequence>MRRLRTEFLIMMKSSVTEHYSSIATIEEIEHYLRVKGDKRRELFAHWGLPSNRSMLWSELWSSMGLDPTQRKKLWGDLQAPLWDIKEVSQVTGISVGAINAWCNKDRYPERFPPPIRLGPRKKLWISLEILAFEQPSLYLVRAKEIRRLPHLPVFAKPQPMALKVDLNPLPSTPETEKTSSPHDRSAIAQC</sequence>
<reference evidence="2 3" key="1">
    <citation type="submission" date="2019-05" db="EMBL/GenBank/DDBJ databases">
        <title>Pseudorhodobacter turbinis sp. nov., isolated from the gut of the Korean turban shell.</title>
        <authorList>
            <person name="Jeong Y.-S."/>
            <person name="Kang W.-R."/>
            <person name="Bae J.-W."/>
        </authorList>
    </citation>
    <scope>NUCLEOTIDE SEQUENCE [LARGE SCALE GENOMIC DNA]</scope>
    <source>
        <strain evidence="2 3">S12M18</strain>
        <plasmid evidence="2 3">unnamed1</plasmid>
    </source>
</reference>
<organism evidence="2 3">
    <name type="scientific">Pseudorhodobacter turbinis</name>
    <dbReference type="NCBI Taxonomy" id="2500533"/>
    <lineage>
        <taxon>Bacteria</taxon>
        <taxon>Pseudomonadati</taxon>
        <taxon>Pseudomonadota</taxon>
        <taxon>Alphaproteobacteria</taxon>
        <taxon>Rhodobacterales</taxon>
        <taxon>Paracoccaceae</taxon>
        <taxon>Pseudorhodobacter</taxon>
    </lineage>
</organism>
<keyword evidence="2" id="KW-0614">Plasmid</keyword>
<feature type="compositionally biased region" description="Basic and acidic residues" evidence="1">
    <location>
        <begin position="175"/>
        <end position="191"/>
    </location>
</feature>
<dbReference type="EMBL" id="CP039965">
    <property type="protein sequence ID" value="QCO57286.1"/>
    <property type="molecule type" value="Genomic_DNA"/>
</dbReference>
<gene>
    <name evidence="2" type="ORF">EOK75_16195</name>
</gene>
<proteinExistence type="predicted"/>
<dbReference type="Proteomes" id="UP000298631">
    <property type="component" value="Plasmid unnamed1"/>
</dbReference>
<dbReference type="KEGG" id="pseb:EOK75_16195"/>
<name>A0A4P8EJR3_9RHOB</name>
<protein>
    <submittedName>
        <fullName evidence="2">AlpA family phage regulatory protein</fullName>
    </submittedName>
</protein>